<dbReference type="InterPro" id="IPR012429">
    <property type="entry name" value="HGSNAT_cat"/>
</dbReference>
<keyword evidence="1" id="KW-1133">Transmembrane helix</keyword>
<name>A0ABX2EI56_9BURK</name>
<comment type="caution">
    <text evidence="3">The sequence shown here is derived from an EMBL/GenBank/DDBJ whole genome shotgun (WGS) entry which is preliminary data.</text>
</comment>
<dbReference type="Pfam" id="PF07786">
    <property type="entry name" value="HGSNAT_cat"/>
    <property type="match status" value="1"/>
</dbReference>
<keyword evidence="1" id="KW-0472">Membrane</keyword>
<reference evidence="3 4" key="1">
    <citation type="submission" date="2020-05" db="EMBL/GenBank/DDBJ databases">
        <title>Aquincola sp. isolate from soil.</title>
        <authorList>
            <person name="Han J."/>
            <person name="Kim D.-U."/>
        </authorList>
    </citation>
    <scope>NUCLEOTIDE SEQUENCE [LARGE SCALE GENOMIC DNA]</scope>
    <source>
        <strain evidence="3 4">S2</strain>
    </source>
</reference>
<evidence type="ECO:0000256" key="1">
    <source>
        <dbReference type="SAM" id="Phobius"/>
    </source>
</evidence>
<evidence type="ECO:0000259" key="2">
    <source>
        <dbReference type="Pfam" id="PF07786"/>
    </source>
</evidence>
<feature type="transmembrane region" description="Helical" evidence="1">
    <location>
        <begin position="218"/>
        <end position="238"/>
    </location>
</feature>
<feature type="transmembrane region" description="Helical" evidence="1">
    <location>
        <begin position="106"/>
        <end position="124"/>
    </location>
</feature>
<dbReference type="EMBL" id="JABRWJ010000004">
    <property type="protein sequence ID" value="NRF68301.1"/>
    <property type="molecule type" value="Genomic_DNA"/>
</dbReference>
<accession>A0ABX2EI56</accession>
<organism evidence="3 4">
    <name type="scientific">Pseudaquabacterium terrae</name>
    <dbReference type="NCBI Taxonomy" id="2732868"/>
    <lineage>
        <taxon>Bacteria</taxon>
        <taxon>Pseudomonadati</taxon>
        <taxon>Pseudomonadota</taxon>
        <taxon>Betaproteobacteria</taxon>
        <taxon>Burkholderiales</taxon>
        <taxon>Sphaerotilaceae</taxon>
        <taxon>Pseudaquabacterium</taxon>
    </lineage>
</organism>
<dbReference type="Proteomes" id="UP000737171">
    <property type="component" value="Unassembled WGS sequence"/>
</dbReference>
<proteinExistence type="predicted"/>
<feature type="transmembrane region" description="Helical" evidence="1">
    <location>
        <begin position="171"/>
        <end position="193"/>
    </location>
</feature>
<keyword evidence="1" id="KW-0812">Transmembrane</keyword>
<dbReference type="RefSeq" id="WP_173123829.1">
    <property type="nucleotide sequence ID" value="NZ_JABRWJ010000004.1"/>
</dbReference>
<feature type="transmembrane region" description="Helical" evidence="1">
    <location>
        <begin position="12"/>
        <end position="28"/>
    </location>
</feature>
<protein>
    <submittedName>
        <fullName evidence="3">DUF1624 domain-containing protein</fullName>
    </submittedName>
</protein>
<feature type="transmembrane region" description="Helical" evidence="1">
    <location>
        <begin position="131"/>
        <end position="151"/>
    </location>
</feature>
<gene>
    <name evidence="3" type="ORF">HLB44_15010</name>
</gene>
<evidence type="ECO:0000313" key="4">
    <source>
        <dbReference type="Proteomes" id="UP000737171"/>
    </source>
</evidence>
<sequence length="240" mass="27100">MTPAARFDRLDALRGAAIIWMAAFHLAFDLNHFKLLHPPHNFYSDPLWTLQRTAIVSSFLFCAGLSQAVALHQGQSGGRFWRRWLQIFDCAVLVSAGSALMFPNSWISFGVLHGIAVMLVLVRWMAPLKGWLWPIGAIVIALPQFVAHPFFDSRWTNWIGLATTKPITEDYVPVLPWLGVMCFGLAAGQWLLVHRPAWLQGALVSPLKPLAALGRWSLSFYMLHQPILIGMIMAYLHWMQ</sequence>
<keyword evidence="4" id="KW-1185">Reference proteome</keyword>
<evidence type="ECO:0000313" key="3">
    <source>
        <dbReference type="EMBL" id="NRF68301.1"/>
    </source>
</evidence>
<feature type="transmembrane region" description="Helical" evidence="1">
    <location>
        <begin position="48"/>
        <end position="71"/>
    </location>
</feature>
<feature type="domain" description="Heparan-alpha-glucosaminide N-acetyltransferase catalytic" evidence="2">
    <location>
        <begin position="6"/>
        <end position="226"/>
    </location>
</feature>